<reference evidence="2" key="1">
    <citation type="journal article" date="2020" name="Stud. Mycol.">
        <title>101 Dothideomycetes genomes: a test case for predicting lifestyles and emergence of pathogens.</title>
        <authorList>
            <person name="Haridas S."/>
            <person name="Albert R."/>
            <person name="Binder M."/>
            <person name="Bloem J."/>
            <person name="Labutti K."/>
            <person name="Salamov A."/>
            <person name="Andreopoulos B."/>
            <person name="Baker S."/>
            <person name="Barry K."/>
            <person name="Bills G."/>
            <person name="Bluhm B."/>
            <person name="Cannon C."/>
            <person name="Castanera R."/>
            <person name="Culley D."/>
            <person name="Daum C."/>
            <person name="Ezra D."/>
            <person name="Gonzalez J."/>
            <person name="Henrissat B."/>
            <person name="Kuo A."/>
            <person name="Liang C."/>
            <person name="Lipzen A."/>
            <person name="Lutzoni F."/>
            <person name="Magnuson J."/>
            <person name="Mondo S."/>
            <person name="Nolan M."/>
            <person name="Ohm R."/>
            <person name="Pangilinan J."/>
            <person name="Park H.-J."/>
            <person name="Ramirez L."/>
            <person name="Alfaro M."/>
            <person name="Sun H."/>
            <person name="Tritt A."/>
            <person name="Yoshinaga Y."/>
            <person name="Zwiers L.-H."/>
            <person name="Turgeon B."/>
            <person name="Goodwin S."/>
            <person name="Spatafora J."/>
            <person name="Crous P."/>
            <person name="Grigoriev I."/>
        </authorList>
    </citation>
    <scope>NUCLEOTIDE SEQUENCE</scope>
    <source>
        <strain evidence="2">CBS 122367</strain>
    </source>
</reference>
<organism evidence="2 3">
    <name type="scientific">Lentithecium fluviatile CBS 122367</name>
    <dbReference type="NCBI Taxonomy" id="1168545"/>
    <lineage>
        <taxon>Eukaryota</taxon>
        <taxon>Fungi</taxon>
        <taxon>Dikarya</taxon>
        <taxon>Ascomycota</taxon>
        <taxon>Pezizomycotina</taxon>
        <taxon>Dothideomycetes</taxon>
        <taxon>Pleosporomycetidae</taxon>
        <taxon>Pleosporales</taxon>
        <taxon>Massarineae</taxon>
        <taxon>Lentitheciaceae</taxon>
        <taxon>Lentithecium</taxon>
    </lineage>
</organism>
<dbReference type="EMBL" id="MU005573">
    <property type="protein sequence ID" value="KAF2688384.1"/>
    <property type="molecule type" value="Genomic_DNA"/>
</dbReference>
<feature type="region of interest" description="Disordered" evidence="1">
    <location>
        <begin position="153"/>
        <end position="188"/>
    </location>
</feature>
<protein>
    <submittedName>
        <fullName evidence="2">Uncharacterized protein</fullName>
    </submittedName>
</protein>
<proteinExistence type="predicted"/>
<evidence type="ECO:0000313" key="2">
    <source>
        <dbReference type="EMBL" id="KAF2688384.1"/>
    </source>
</evidence>
<gene>
    <name evidence="2" type="ORF">K458DRAFT_147327</name>
</gene>
<accession>A0A6G1JCU0</accession>
<keyword evidence="3" id="KW-1185">Reference proteome</keyword>
<dbReference type="Proteomes" id="UP000799291">
    <property type="component" value="Unassembled WGS sequence"/>
</dbReference>
<dbReference type="AlphaFoldDB" id="A0A6G1JCU0"/>
<evidence type="ECO:0000313" key="3">
    <source>
        <dbReference type="Proteomes" id="UP000799291"/>
    </source>
</evidence>
<sequence length="188" mass="20879">MAATAHTHTHTHTHTARLVTLGIDGFGWIGCVCMASHQVLASIAKRSFFSQSERGRWSGVFWNPIPCLVVSIHEYKSESLQNLSAANVNLILDSSELESEENKRVSNRLSTSSHQVRQICGYASCLSYRCSGHRYALGLPRPRPVANRQIKRNTMPLGSHGPSEDAEFTPERQKSKAKSRTQLSVVYA</sequence>
<name>A0A6G1JCU0_9PLEO</name>
<evidence type="ECO:0000256" key="1">
    <source>
        <dbReference type="SAM" id="MobiDB-lite"/>
    </source>
</evidence>